<dbReference type="Proteomes" id="UP000515823">
    <property type="component" value="Chromosome"/>
</dbReference>
<dbReference type="GO" id="GO:0008270">
    <property type="term" value="F:zinc ion binding"/>
    <property type="evidence" value="ECO:0007669"/>
    <property type="project" value="InterPro"/>
</dbReference>
<reference evidence="2 3" key="1">
    <citation type="submission" date="2020-08" db="EMBL/GenBank/DDBJ databases">
        <authorList>
            <person name="Liu C."/>
            <person name="Sun Q."/>
        </authorList>
    </citation>
    <scope>NUCLEOTIDE SEQUENCE [LARGE SCALE GENOMIC DNA]</scope>
    <source>
        <strain evidence="2 3">NSJ-38</strain>
    </source>
</reference>
<dbReference type="KEGG" id="qdo:H9Q78_00520"/>
<evidence type="ECO:0000259" key="1">
    <source>
        <dbReference type="Pfam" id="PF00246"/>
    </source>
</evidence>
<protein>
    <recommendedName>
        <fullName evidence="1">Peptidase M14 domain-containing protein</fullName>
    </recommendedName>
</protein>
<proteinExistence type="predicted"/>
<dbReference type="CDD" id="cd06232">
    <property type="entry name" value="M14-like"/>
    <property type="match status" value="1"/>
</dbReference>
<name>A0A7G9G4F9_9FIRM</name>
<dbReference type="EMBL" id="CP060634">
    <property type="protein sequence ID" value="QNM05691.1"/>
    <property type="molecule type" value="Genomic_DNA"/>
</dbReference>
<dbReference type="InterPro" id="IPR000834">
    <property type="entry name" value="Peptidase_M14"/>
</dbReference>
<dbReference type="GO" id="GO:0004181">
    <property type="term" value="F:metallocarboxypeptidase activity"/>
    <property type="evidence" value="ECO:0007669"/>
    <property type="project" value="InterPro"/>
</dbReference>
<gene>
    <name evidence="2" type="ORF">H9Q78_00520</name>
</gene>
<dbReference type="Gene3D" id="3.40.630.10">
    <property type="entry name" value="Zn peptidases"/>
    <property type="match status" value="1"/>
</dbReference>
<organism evidence="2 3">
    <name type="scientific">Qiania dongpingensis</name>
    <dbReference type="NCBI Taxonomy" id="2763669"/>
    <lineage>
        <taxon>Bacteria</taxon>
        <taxon>Bacillati</taxon>
        <taxon>Bacillota</taxon>
        <taxon>Clostridia</taxon>
        <taxon>Lachnospirales</taxon>
        <taxon>Lachnospiraceae</taxon>
        <taxon>Qiania</taxon>
    </lineage>
</organism>
<evidence type="ECO:0000313" key="3">
    <source>
        <dbReference type="Proteomes" id="UP000515823"/>
    </source>
</evidence>
<feature type="domain" description="Peptidase M14" evidence="1">
    <location>
        <begin position="841"/>
        <end position="967"/>
    </location>
</feature>
<evidence type="ECO:0000313" key="2">
    <source>
        <dbReference type="EMBL" id="QNM05691.1"/>
    </source>
</evidence>
<sequence>MKCLCELYTEQGLLEKSSGLLINRPGIFCLENREQERLFVNLAARIGVECSGMKRPVWKSEPELAVRLLRNLELGAGNGRILLSCGGVLAEAGSQRDLESLTEYLACRFPEAPAGNVRRLKEHLAEAFSAEICVEEVRIHFPEGRITGVIYREDGSRKELNEEWLKKLAADFGDSKEEEDSCKSYDALKPSLSQSLNKRIHMEKADLLDTDSLLSLALFISLRNFETVYPLAAAESTDDAEGIEYLRFQEEDTAKILFQQNDIVFVGSEKTFPELVASWMERSEELRDQEWLEDLSALAGGRKEVGQAAAFLTRKEKAEKQAELVTKEYTAGILDETSFERYLTERTGVPVDVKKCQTGREVKRWNFTSVWEGKEFWDKFSQKALPFLSEGDVVEISGRLSEDADVRRRIEKKLCDAVEAAGARADSISVCRSFKSGSCWIEESVLPRLKMLGDIKRIEIDFSYFVNELGEEEFEDESAPNYGEHQDKPHKWFDIPTRWLQELFPVDEILADSLSISADAVTFHRADNLGHTYRVRAYGAGNAEVFTDTFDVKYIEKYYMNRYPVIGKTHVTTGWITVKKNGRILLDEQVVTDTERVWTAMEDTVLPELEKLLTDKYTVDGLVAAQPFFNRLQLNVSMSEVDYDTGIREERVSTTENMQEDMYFYLLDWFKTFGERECGRGLDNVGLIIPEIKNVKEKDSRFEVILYEDYAEEPYGSFDGKICPIVQEKVEAEPASLHFEGDTAVLLMEFKTEKEEMQNSCVSSAVSRLRVAGELLEKGILNYCPDSPWRLIYRGCGEEAVLDILPADVKDSALKEKEKDRILREDVIDYAGYKELLTYYSRYPELKIRPVETTYQGRKIYYIEYIKKDAGILYARNKLMTNRLMILFNGRHHGNEASSVNSAFLLLDRLLKDESLRNQLDTVNVLTLPWENIDGGELHCTVQKENPKWLCHPARYNSAGFEFRKDYNNPDTIYGESRAVVKLWRKWLFDVVTDNHGFEGHELVQPFSGYISPWYKGFWIPKALYYGYIWFDERNPYTISFGDRVRSKVADYINGDQEIWERNKVCQERFYKYAEKWFPTMFHTETYKDVIFYWIETNKQKRANNFNLSDPEITTLDWTTEVADETVTGDDMWLNARAHLLSDLALFEVLRETDLISECRVSEQHGHYTYTKFRRRPLM</sequence>
<dbReference type="SUPFAM" id="SSF53187">
    <property type="entry name" value="Zn-dependent exopeptidases"/>
    <property type="match status" value="1"/>
</dbReference>
<dbReference type="RefSeq" id="WP_249302908.1">
    <property type="nucleotide sequence ID" value="NZ_CP060634.1"/>
</dbReference>
<dbReference type="Pfam" id="PF00246">
    <property type="entry name" value="Peptidase_M14"/>
    <property type="match status" value="1"/>
</dbReference>
<dbReference type="GO" id="GO:0006508">
    <property type="term" value="P:proteolysis"/>
    <property type="evidence" value="ECO:0007669"/>
    <property type="project" value="InterPro"/>
</dbReference>
<dbReference type="AlphaFoldDB" id="A0A7G9G4F9"/>
<keyword evidence="3" id="KW-1185">Reference proteome</keyword>
<accession>A0A7G9G4F9</accession>